<keyword evidence="1" id="KW-1133">Transmembrane helix</keyword>
<keyword evidence="1" id="KW-0812">Transmembrane</keyword>
<accession>A0A517R9H3</accession>
<dbReference type="RefSeq" id="WP_145210669.1">
    <property type="nucleotide sequence ID" value="NZ_CP036269.1"/>
</dbReference>
<dbReference type="AlphaFoldDB" id="A0A517R9H3"/>
<feature type="transmembrane region" description="Helical" evidence="1">
    <location>
        <begin position="96"/>
        <end position="117"/>
    </location>
</feature>
<keyword evidence="1" id="KW-0472">Membrane</keyword>
<organism evidence="2 3">
    <name type="scientific">Gimesia alba</name>
    <dbReference type="NCBI Taxonomy" id="2527973"/>
    <lineage>
        <taxon>Bacteria</taxon>
        <taxon>Pseudomonadati</taxon>
        <taxon>Planctomycetota</taxon>
        <taxon>Planctomycetia</taxon>
        <taxon>Planctomycetales</taxon>
        <taxon>Planctomycetaceae</taxon>
        <taxon>Gimesia</taxon>
    </lineage>
</organism>
<dbReference type="Proteomes" id="UP000317171">
    <property type="component" value="Chromosome"/>
</dbReference>
<evidence type="ECO:0000313" key="3">
    <source>
        <dbReference type="Proteomes" id="UP000317171"/>
    </source>
</evidence>
<sequence>MKLFSLLIFGYLMLIAQISFVPNGDVAGSHPNLLLLVLCFALFWYRDPRVFLWAIVTGLICETFDAAIPGTGIVLLTGLIWLAYRIQIHFQIRSLISRFVLMAAFAFIFDSLFQILNRLETQALPDLTLLAQQTVGNALYTAVAGLALLISFKLVLRLVPLDFEQNLHQGTGYESRYSH</sequence>
<dbReference type="EMBL" id="CP036269">
    <property type="protein sequence ID" value="QDT40539.1"/>
    <property type="molecule type" value="Genomic_DNA"/>
</dbReference>
<feature type="transmembrane region" description="Helical" evidence="1">
    <location>
        <begin position="51"/>
        <end position="84"/>
    </location>
</feature>
<name>A0A517R9H3_9PLAN</name>
<dbReference type="KEGG" id="gaz:Pan241w_05960"/>
<feature type="transmembrane region" description="Helical" evidence="1">
    <location>
        <begin position="137"/>
        <end position="156"/>
    </location>
</feature>
<evidence type="ECO:0008006" key="4">
    <source>
        <dbReference type="Google" id="ProtNLM"/>
    </source>
</evidence>
<proteinExistence type="predicted"/>
<gene>
    <name evidence="2" type="ORF">Pan241w_05960</name>
</gene>
<keyword evidence="3" id="KW-1185">Reference proteome</keyword>
<reference evidence="2 3" key="1">
    <citation type="submission" date="2019-02" db="EMBL/GenBank/DDBJ databases">
        <title>Deep-cultivation of Planctomycetes and their phenomic and genomic characterization uncovers novel biology.</title>
        <authorList>
            <person name="Wiegand S."/>
            <person name="Jogler M."/>
            <person name="Boedeker C."/>
            <person name="Pinto D."/>
            <person name="Vollmers J."/>
            <person name="Rivas-Marin E."/>
            <person name="Kohn T."/>
            <person name="Peeters S.H."/>
            <person name="Heuer A."/>
            <person name="Rast P."/>
            <person name="Oberbeckmann S."/>
            <person name="Bunk B."/>
            <person name="Jeske O."/>
            <person name="Meyerdierks A."/>
            <person name="Storesund J.E."/>
            <person name="Kallscheuer N."/>
            <person name="Luecker S."/>
            <person name="Lage O.M."/>
            <person name="Pohl T."/>
            <person name="Merkel B.J."/>
            <person name="Hornburger P."/>
            <person name="Mueller R.-W."/>
            <person name="Bruemmer F."/>
            <person name="Labrenz M."/>
            <person name="Spormann A.M."/>
            <person name="Op den Camp H."/>
            <person name="Overmann J."/>
            <person name="Amann R."/>
            <person name="Jetten M.S.M."/>
            <person name="Mascher T."/>
            <person name="Medema M.H."/>
            <person name="Devos D.P."/>
            <person name="Kaster A.-K."/>
            <person name="Ovreas L."/>
            <person name="Rohde M."/>
            <person name="Galperin M.Y."/>
            <person name="Jogler C."/>
        </authorList>
    </citation>
    <scope>NUCLEOTIDE SEQUENCE [LARGE SCALE GENOMIC DNA]</scope>
    <source>
        <strain evidence="2 3">Pan241w</strain>
    </source>
</reference>
<protein>
    <recommendedName>
        <fullName evidence="4">Rod shape-determining protein MreD</fullName>
    </recommendedName>
</protein>
<evidence type="ECO:0000313" key="2">
    <source>
        <dbReference type="EMBL" id="QDT40539.1"/>
    </source>
</evidence>
<dbReference type="OrthoDB" id="291014at2"/>
<evidence type="ECO:0000256" key="1">
    <source>
        <dbReference type="SAM" id="Phobius"/>
    </source>
</evidence>